<dbReference type="EMBL" id="MAAO01000006">
    <property type="protein sequence ID" value="OUR97240.1"/>
    <property type="molecule type" value="Genomic_DNA"/>
</dbReference>
<dbReference type="InterPro" id="IPR036097">
    <property type="entry name" value="HisK_dim/P_sf"/>
</dbReference>
<reference evidence="6" key="1">
    <citation type="journal article" date="2017" name="Proc. Natl. Acad. Sci. U.S.A.">
        <title>Simulation of Deepwater Horizon oil plume reveals substrate specialization within a complex community of hydrocarbon-degraders.</title>
        <authorList>
            <person name="Hu P."/>
            <person name="Dubinsky E.A."/>
            <person name="Probst A.J."/>
            <person name="Wang J."/>
            <person name="Sieber C.M.K."/>
            <person name="Tom L.M."/>
            <person name="Gardinali P."/>
            <person name="Banfield J.F."/>
            <person name="Atlas R.M."/>
            <person name="Andersen G.L."/>
        </authorList>
    </citation>
    <scope>NUCLEOTIDE SEQUENCE [LARGE SCALE GENOMIC DNA]</scope>
</reference>
<proteinExistence type="predicted"/>
<evidence type="ECO:0000313" key="6">
    <source>
        <dbReference type="Proteomes" id="UP000196531"/>
    </source>
</evidence>
<dbReference type="Proteomes" id="UP000196531">
    <property type="component" value="Unassembled WGS sequence"/>
</dbReference>
<dbReference type="Gene3D" id="1.10.287.130">
    <property type="match status" value="1"/>
</dbReference>
<feature type="transmembrane region" description="Helical" evidence="3">
    <location>
        <begin position="179"/>
        <end position="199"/>
    </location>
</feature>
<gene>
    <name evidence="5" type="ORF">A9Q84_13015</name>
</gene>
<keyword evidence="3" id="KW-0812">Transmembrane</keyword>
<evidence type="ECO:0000256" key="3">
    <source>
        <dbReference type="SAM" id="Phobius"/>
    </source>
</evidence>
<dbReference type="EC" id="2.7.13.3" evidence="2"/>
<dbReference type="SUPFAM" id="SSF47384">
    <property type="entry name" value="Homodimeric domain of signal transducing histidine kinase"/>
    <property type="match status" value="1"/>
</dbReference>
<dbReference type="SMART" id="SM00388">
    <property type="entry name" value="HisKA"/>
    <property type="match status" value="1"/>
</dbReference>
<evidence type="ECO:0000259" key="4">
    <source>
        <dbReference type="SMART" id="SM00388"/>
    </source>
</evidence>
<comment type="caution">
    <text evidence="5">The sequence shown here is derived from an EMBL/GenBank/DDBJ whole genome shotgun (WGS) entry which is preliminary data.</text>
</comment>
<protein>
    <recommendedName>
        <fullName evidence="2">histidine kinase</fullName>
        <ecNumber evidence="2">2.7.13.3</ecNumber>
    </recommendedName>
</protein>
<evidence type="ECO:0000256" key="1">
    <source>
        <dbReference type="ARBA" id="ARBA00000085"/>
    </source>
</evidence>
<feature type="transmembrane region" description="Helical" evidence="3">
    <location>
        <begin position="106"/>
        <end position="125"/>
    </location>
</feature>
<dbReference type="GO" id="GO:0000155">
    <property type="term" value="F:phosphorelay sensor kinase activity"/>
    <property type="evidence" value="ECO:0007669"/>
    <property type="project" value="InterPro"/>
</dbReference>
<dbReference type="InterPro" id="IPR003661">
    <property type="entry name" value="HisK_dim/P_dom"/>
</dbReference>
<comment type="catalytic activity">
    <reaction evidence="1">
        <text>ATP + protein L-histidine = ADP + protein N-phospho-L-histidine.</text>
        <dbReference type="EC" id="2.7.13.3"/>
    </reaction>
</comment>
<evidence type="ECO:0000256" key="2">
    <source>
        <dbReference type="ARBA" id="ARBA00012438"/>
    </source>
</evidence>
<dbReference type="InterPro" id="IPR036890">
    <property type="entry name" value="HATPase_C_sf"/>
</dbReference>
<accession>A0A1Y5FEB9</accession>
<evidence type="ECO:0000313" key="5">
    <source>
        <dbReference type="EMBL" id="OUR97240.1"/>
    </source>
</evidence>
<dbReference type="Pfam" id="PF00512">
    <property type="entry name" value="HisKA"/>
    <property type="match status" value="1"/>
</dbReference>
<feature type="transmembrane region" description="Helical" evidence="3">
    <location>
        <begin position="45"/>
        <end position="65"/>
    </location>
</feature>
<feature type="domain" description="Signal transduction histidine kinase dimerisation/phosphoacceptor" evidence="4">
    <location>
        <begin position="231"/>
        <end position="301"/>
    </location>
</feature>
<keyword evidence="3" id="KW-0472">Membrane</keyword>
<dbReference type="CDD" id="cd00082">
    <property type="entry name" value="HisKA"/>
    <property type="match status" value="1"/>
</dbReference>
<dbReference type="AlphaFoldDB" id="A0A1Y5FEB9"/>
<feature type="transmembrane region" description="Helical" evidence="3">
    <location>
        <begin position="77"/>
        <end position="94"/>
    </location>
</feature>
<dbReference type="Gene3D" id="3.30.565.10">
    <property type="entry name" value="Histidine kinase-like ATPase, C-terminal domain"/>
    <property type="match status" value="1"/>
</dbReference>
<sequence>MKMFAEKYFLKTILESCLDFFNPNRHLEDRHIYDYELYERNLITAYTKITSVLTFMVIPSFHLLVDRMALGNSGAKWIVSRGLVMALAAFAFYFSKSEVMKTTRYFRLPLFFLLASICVSVALANLWEPNYIFSHNYFYPVIAAYLLHYSAPKTFLAYVLICLIQLPVLSMIQKLDGSYFTNFEIAIEYFIPSLILVLIKTSHIRTVKKFITEFELRYLQRKIIKKEKEGALGQLACYLTHEINNPLLVILNSTNKVKRETFKEKQDLEVLHKSLERIERNTKRITEVISSIDNLTDLETKSYWEDASINNLLQKSLDECVEDIEKHSTLCTINKLDHDISFGCNPNHITYVITKIIQRLTYELITYPNKSEGKFIKIVCAKRDCIVEFTFEYNNLVVSDHLEDELNQEAFSFKQRIIGKGLNLDIAKLIINEHQGTIAVTRDRSIISICLPILTEHQKKAA</sequence>
<name>A0A1Y5FEB9_9BACT</name>
<keyword evidence="3" id="KW-1133">Transmembrane helix</keyword>
<organism evidence="5 6">
    <name type="scientific">Halobacteriovorax marinus</name>
    <dbReference type="NCBI Taxonomy" id="97084"/>
    <lineage>
        <taxon>Bacteria</taxon>
        <taxon>Pseudomonadati</taxon>
        <taxon>Bdellovibrionota</taxon>
        <taxon>Bacteriovoracia</taxon>
        <taxon>Bacteriovoracales</taxon>
        <taxon>Halobacteriovoraceae</taxon>
        <taxon>Halobacteriovorax</taxon>
    </lineage>
</organism>